<dbReference type="AlphaFoldDB" id="A0A0C9VTL5"/>
<dbReference type="Proteomes" id="UP000054279">
    <property type="component" value="Unassembled WGS sequence"/>
</dbReference>
<feature type="non-terminal residue" evidence="1">
    <location>
        <position position="98"/>
    </location>
</feature>
<keyword evidence="2" id="KW-1185">Reference proteome</keyword>
<dbReference type="OrthoDB" id="3039335at2759"/>
<organism evidence="1 2">
    <name type="scientific">Sphaerobolus stellatus (strain SS14)</name>
    <dbReference type="NCBI Taxonomy" id="990650"/>
    <lineage>
        <taxon>Eukaryota</taxon>
        <taxon>Fungi</taxon>
        <taxon>Dikarya</taxon>
        <taxon>Basidiomycota</taxon>
        <taxon>Agaricomycotina</taxon>
        <taxon>Agaricomycetes</taxon>
        <taxon>Phallomycetidae</taxon>
        <taxon>Geastrales</taxon>
        <taxon>Sphaerobolaceae</taxon>
        <taxon>Sphaerobolus</taxon>
    </lineage>
</organism>
<dbReference type="HOGENOM" id="CLU_2339341_0_0_1"/>
<accession>A0A0C9VTL5</accession>
<dbReference type="EMBL" id="KN837110">
    <property type="protein sequence ID" value="KIJ45912.1"/>
    <property type="molecule type" value="Genomic_DNA"/>
</dbReference>
<gene>
    <name evidence="1" type="ORF">M422DRAFT_129897</name>
</gene>
<protein>
    <submittedName>
        <fullName evidence="1">Uncharacterized protein</fullName>
    </submittedName>
</protein>
<sequence>LLQWGNRQLVPEWEMPKCPNGRRIRKGLLVDLERPLVVNVQVLEIPNQLVALAIHGTGITCVLLNRSDNALELASKVGMVNLPPYILAQTFQSGSVYV</sequence>
<evidence type="ECO:0000313" key="1">
    <source>
        <dbReference type="EMBL" id="KIJ45912.1"/>
    </source>
</evidence>
<reference evidence="1 2" key="1">
    <citation type="submission" date="2014-06" db="EMBL/GenBank/DDBJ databases">
        <title>Evolutionary Origins and Diversification of the Mycorrhizal Mutualists.</title>
        <authorList>
            <consortium name="DOE Joint Genome Institute"/>
            <consortium name="Mycorrhizal Genomics Consortium"/>
            <person name="Kohler A."/>
            <person name="Kuo A."/>
            <person name="Nagy L.G."/>
            <person name="Floudas D."/>
            <person name="Copeland A."/>
            <person name="Barry K.W."/>
            <person name="Cichocki N."/>
            <person name="Veneault-Fourrey C."/>
            <person name="LaButti K."/>
            <person name="Lindquist E.A."/>
            <person name="Lipzen A."/>
            <person name="Lundell T."/>
            <person name="Morin E."/>
            <person name="Murat C."/>
            <person name="Riley R."/>
            <person name="Ohm R."/>
            <person name="Sun H."/>
            <person name="Tunlid A."/>
            <person name="Henrissat B."/>
            <person name="Grigoriev I.V."/>
            <person name="Hibbett D.S."/>
            <person name="Martin F."/>
        </authorList>
    </citation>
    <scope>NUCLEOTIDE SEQUENCE [LARGE SCALE GENOMIC DNA]</scope>
    <source>
        <strain evidence="1 2">SS14</strain>
    </source>
</reference>
<feature type="non-terminal residue" evidence="1">
    <location>
        <position position="1"/>
    </location>
</feature>
<proteinExistence type="predicted"/>
<evidence type="ECO:0000313" key="2">
    <source>
        <dbReference type="Proteomes" id="UP000054279"/>
    </source>
</evidence>
<name>A0A0C9VTL5_SPHS4</name>